<comment type="caution">
    <text evidence="1">The sequence shown here is derived from an EMBL/GenBank/DDBJ whole genome shotgun (WGS) entry which is preliminary data.</text>
</comment>
<dbReference type="Proteomes" id="UP001642464">
    <property type="component" value="Unassembled WGS sequence"/>
</dbReference>
<protein>
    <submittedName>
        <fullName evidence="1">Uncharacterized protein</fullName>
    </submittedName>
</protein>
<gene>
    <name evidence="1" type="ORF">SCF082_LOCUS5508</name>
</gene>
<evidence type="ECO:0000313" key="2">
    <source>
        <dbReference type="Proteomes" id="UP001642464"/>
    </source>
</evidence>
<accession>A0ABP0I6D9</accession>
<sequence>MRPLGGAKVFILDDSLQPCPKSMDEITGLLGVAGPQVRGRHDLPRMAQR</sequence>
<reference evidence="1 2" key="1">
    <citation type="submission" date="2024-02" db="EMBL/GenBank/DDBJ databases">
        <authorList>
            <person name="Chen Y."/>
            <person name="Shah S."/>
            <person name="Dougan E. K."/>
            <person name="Thang M."/>
            <person name="Chan C."/>
        </authorList>
    </citation>
    <scope>NUCLEOTIDE SEQUENCE [LARGE SCALE GENOMIC DNA]</scope>
</reference>
<name>A0ABP0I6D9_9DINO</name>
<dbReference type="EMBL" id="CAXAMM010003002">
    <property type="protein sequence ID" value="CAK8998146.1"/>
    <property type="molecule type" value="Genomic_DNA"/>
</dbReference>
<organism evidence="1 2">
    <name type="scientific">Durusdinium trenchii</name>
    <dbReference type="NCBI Taxonomy" id="1381693"/>
    <lineage>
        <taxon>Eukaryota</taxon>
        <taxon>Sar</taxon>
        <taxon>Alveolata</taxon>
        <taxon>Dinophyceae</taxon>
        <taxon>Suessiales</taxon>
        <taxon>Symbiodiniaceae</taxon>
        <taxon>Durusdinium</taxon>
    </lineage>
</organism>
<keyword evidence="2" id="KW-1185">Reference proteome</keyword>
<proteinExistence type="predicted"/>
<evidence type="ECO:0000313" key="1">
    <source>
        <dbReference type="EMBL" id="CAK8998146.1"/>
    </source>
</evidence>